<evidence type="ECO:0000313" key="4">
    <source>
        <dbReference type="Proteomes" id="UP000224634"/>
    </source>
</evidence>
<dbReference type="Gene3D" id="2.170.270.10">
    <property type="entry name" value="SET domain"/>
    <property type="match status" value="1"/>
</dbReference>
<feature type="compositionally biased region" description="Basic residues" evidence="1">
    <location>
        <begin position="114"/>
        <end position="129"/>
    </location>
</feature>
<feature type="compositionally biased region" description="Basic and acidic residues" evidence="1">
    <location>
        <begin position="217"/>
        <end position="256"/>
    </location>
</feature>
<feature type="region of interest" description="Disordered" evidence="1">
    <location>
        <begin position="703"/>
        <end position="756"/>
    </location>
</feature>
<dbReference type="STRING" id="1447883.A0A2B7XVV4"/>
<dbReference type="InterPro" id="IPR046341">
    <property type="entry name" value="SET_dom_sf"/>
</dbReference>
<feature type="region of interest" description="Disordered" evidence="1">
    <location>
        <begin position="1"/>
        <end position="26"/>
    </location>
</feature>
<dbReference type="PROSITE" id="PS50280">
    <property type="entry name" value="SET"/>
    <property type="match status" value="1"/>
</dbReference>
<feature type="region of interest" description="Disordered" evidence="1">
    <location>
        <begin position="38"/>
        <end position="175"/>
    </location>
</feature>
<reference evidence="3 4" key="1">
    <citation type="submission" date="2017-10" db="EMBL/GenBank/DDBJ databases">
        <title>Comparative genomics in systemic dimorphic fungi from Ajellomycetaceae.</title>
        <authorList>
            <person name="Munoz J.F."/>
            <person name="Mcewen J.G."/>
            <person name="Clay O.K."/>
            <person name="Cuomo C.A."/>
        </authorList>
    </citation>
    <scope>NUCLEOTIDE SEQUENCE [LARGE SCALE GENOMIC DNA]</scope>
    <source>
        <strain evidence="3 4">UAMH7299</strain>
    </source>
</reference>
<dbReference type="PANTHER" id="PTHR47332">
    <property type="entry name" value="SET DOMAIN-CONTAINING PROTEIN 5"/>
    <property type="match status" value="1"/>
</dbReference>
<evidence type="ECO:0000313" key="3">
    <source>
        <dbReference type="EMBL" id="PGH13085.1"/>
    </source>
</evidence>
<sequence length="756" mass="86148">MSKSHLTSREEVLTEADTKKLLEREPFDWYEHVEEIEETRKKERIRRRLEESCNMAREEYATTTPGIRSDPSDEVNEPGGDEPWVGTPDDSSEGEQGPRTEESQNKDGQYVTNPKRRAKKRKQALKKQNKLLPQHQTTQYDTQVETSLENELPSVNEETPNKEESAMEKNDYSTDHKLASQLDKSLKLVPLEADTPDGIGCDVLPEADQSHWAEWTTTERESVGVNKKDTCEKEHSPEKERESPDDEQYHEKEESAQRMQPLEEAQCSEDSKAPSREPAPQNEQDPETQEAAKTLLTFRNSQPNDNKALSKATLNAPFKVPLEDLPPNAPYKLNFMSWERGWGLEATQEISRGTCIIDEEVMTESWHKESLHLLGGTDGWNAALAADLKAVRDPEFKRSFFKLPGFEKDFFGPIGRLFERGCLPGYQNGEKTRWLGILSSFLNHECMPNAVVTLSQSNDDGGLKEVTRVTVYASCNIVCGEEIGIAYWELSTPRADRREYTEAEWGFTCSCRCCRVLNHGSEKCFGFIEQFTEAIHRPGLIKHKPALVLRICQFLNCMHVASKITDRRYAKLHEHAAYVCGYHSDSGRARVFMSMAEAAYCVFQGQNGPDRLRTQKLEADPAKMKDFGTTKIGLSTPEEMNIVDEMGSDGVDVLFMWDYPHIDRYLRLCDAKNFVRTRGATRQKGLGKLNGEVTARELTALIEGRETEKKSKKKRKKRPNRKSKKTARLRREAEQAEGGEAEGEEEEEEEEEELDN</sequence>
<dbReference type="EMBL" id="PDNA01000108">
    <property type="protein sequence ID" value="PGH13085.1"/>
    <property type="molecule type" value="Genomic_DNA"/>
</dbReference>
<dbReference type="InterPro" id="IPR001214">
    <property type="entry name" value="SET_dom"/>
</dbReference>
<dbReference type="Pfam" id="PF00856">
    <property type="entry name" value="SET"/>
    <property type="match status" value="1"/>
</dbReference>
<organism evidence="3 4">
    <name type="scientific">Polytolypa hystricis (strain UAMH7299)</name>
    <dbReference type="NCBI Taxonomy" id="1447883"/>
    <lineage>
        <taxon>Eukaryota</taxon>
        <taxon>Fungi</taxon>
        <taxon>Dikarya</taxon>
        <taxon>Ascomycota</taxon>
        <taxon>Pezizomycotina</taxon>
        <taxon>Eurotiomycetes</taxon>
        <taxon>Eurotiomycetidae</taxon>
        <taxon>Onygenales</taxon>
        <taxon>Onygenales incertae sedis</taxon>
        <taxon>Polytolypa</taxon>
    </lineage>
</organism>
<protein>
    <recommendedName>
        <fullName evidence="2">SET domain-containing protein</fullName>
    </recommendedName>
</protein>
<feature type="compositionally biased region" description="Basic and acidic residues" evidence="1">
    <location>
        <begin position="96"/>
        <end position="105"/>
    </location>
</feature>
<feature type="compositionally biased region" description="Basic and acidic residues" evidence="1">
    <location>
        <begin position="159"/>
        <end position="175"/>
    </location>
</feature>
<proteinExistence type="predicted"/>
<dbReference type="InterPro" id="IPR053185">
    <property type="entry name" value="SET_domain_protein"/>
</dbReference>
<feature type="compositionally biased region" description="Basic and acidic residues" evidence="1">
    <location>
        <begin position="7"/>
        <end position="26"/>
    </location>
</feature>
<dbReference type="PANTHER" id="PTHR47332:SF4">
    <property type="entry name" value="SET DOMAIN-CONTAINING PROTEIN 5"/>
    <property type="match status" value="1"/>
</dbReference>
<feature type="compositionally biased region" description="Basic residues" evidence="1">
    <location>
        <begin position="710"/>
        <end position="728"/>
    </location>
</feature>
<dbReference type="OrthoDB" id="438641at2759"/>
<accession>A0A2B7XVV4</accession>
<feature type="compositionally biased region" description="Basic and acidic residues" evidence="1">
    <location>
        <begin position="48"/>
        <end position="60"/>
    </location>
</feature>
<dbReference type="SUPFAM" id="SSF82199">
    <property type="entry name" value="SET domain"/>
    <property type="match status" value="1"/>
</dbReference>
<feature type="region of interest" description="Disordered" evidence="1">
    <location>
        <begin position="210"/>
        <end position="289"/>
    </location>
</feature>
<evidence type="ECO:0000259" key="2">
    <source>
        <dbReference type="PROSITE" id="PS50280"/>
    </source>
</evidence>
<gene>
    <name evidence="3" type="ORF">AJ80_06457</name>
</gene>
<name>A0A2B7XVV4_POLH7</name>
<feature type="domain" description="SET" evidence="2">
    <location>
        <begin position="326"/>
        <end position="488"/>
    </location>
</feature>
<dbReference type="AlphaFoldDB" id="A0A2B7XVV4"/>
<feature type="compositionally biased region" description="Polar residues" evidence="1">
    <location>
        <begin position="135"/>
        <end position="149"/>
    </location>
</feature>
<evidence type="ECO:0000256" key="1">
    <source>
        <dbReference type="SAM" id="MobiDB-lite"/>
    </source>
</evidence>
<feature type="compositionally biased region" description="Acidic residues" evidence="1">
    <location>
        <begin position="735"/>
        <end position="756"/>
    </location>
</feature>
<dbReference type="CDD" id="cd20071">
    <property type="entry name" value="SET_SMYD"/>
    <property type="match status" value="1"/>
</dbReference>
<comment type="caution">
    <text evidence="3">The sequence shown here is derived from an EMBL/GenBank/DDBJ whole genome shotgun (WGS) entry which is preliminary data.</text>
</comment>
<dbReference type="Proteomes" id="UP000224634">
    <property type="component" value="Unassembled WGS sequence"/>
</dbReference>
<keyword evidence="4" id="KW-1185">Reference proteome</keyword>